<organism evidence="6 7">
    <name type="scientific">Chelonia mydas</name>
    <name type="common">Green sea-turtle</name>
    <name type="synonym">Chelonia agassizi</name>
    <dbReference type="NCBI Taxonomy" id="8469"/>
    <lineage>
        <taxon>Eukaryota</taxon>
        <taxon>Metazoa</taxon>
        <taxon>Chordata</taxon>
        <taxon>Craniata</taxon>
        <taxon>Vertebrata</taxon>
        <taxon>Euteleostomi</taxon>
        <taxon>Archelosauria</taxon>
        <taxon>Testudinata</taxon>
        <taxon>Testudines</taxon>
        <taxon>Cryptodira</taxon>
        <taxon>Durocryptodira</taxon>
        <taxon>Americhelydia</taxon>
        <taxon>Chelonioidea</taxon>
        <taxon>Cheloniidae</taxon>
        <taxon>Chelonia</taxon>
    </lineage>
</organism>
<evidence type="ECO:0000256" key="4">
    <source>
        <dbReference type="SAM" id="Coils"/>
    </source>
</evidence>
<dbReference type="GO" id="GO:0005525">
    <property type="term" value="F:GTP binding"/>
    <property type="evidence" value="ECO:0007669"/>
    <property type="project" value="UniProtKB-KW"/>
</dbReference>
<sequence>MQVGRFTEEEKHTIKRIQDIFGEKALQYMIFLFTRKDDLGDMTLPDYLKALDDKDLQKLMEKCGNRCCAFNNKAKGQDQEAQISELIAMIDKMVHQNGGSHYTNERYEYAQQKLQEKIKKLRKYYEEDREIKKREVESQYEEECKKIDEELQKGVSYNENTLKQWKEALGQKLDKDLEEINTHYQAQLRELWERADDPVLNPFTHMFSNVKRWFQ</sequence>
<dbReference type="Gene3D" id="3.40.50.300">
    <property type="entry name" value="P-loop containing nucleotide triphosphate hydrolases"/>
    <property type="match status" value="1"/>
</dbReference>
<dbReference type="eggNOG" id="ENOG502R7PE">
    <property type="taxonomic scope" value="Eukaryota"/>
</dbReference>
<gene>
    <name evidence="6" type="ORF">UY3_03319</name>
</gene>
<dbReference type="EMBL" id="KB516562">
    <property type="protein sequence ID" value="EMP39461.1"/>
    <property type="molecule type" value="Genomic_DNA"/>
</dbReference>
<feature type="coiled-coil region" evidence="4">
    <location>
        <begin position="104"/>
        <end position="153"/>
    </location>
</feature>
<proteinExistence type="inferred from homology"/>
<keyword evidence="7" id="KW-1185">Reference proteome</keyword>
<dbReference type="PROSITE" id="PS51720">
    <property type="entry name" value="G_AIG1"/>
    <property type="match status" value="1"/>
</dbReference>
<name>M7BNI9_CHEMY</name>
<comment type="similarity">
    <text evidence="1">Belongs to the TRAFAC class TrmE-Era-EngA-EngB-Septin-like GTPase superfamily. AIG1/Toc34/Toc159-like paraseptin GTPase family. IAN subfamily.</text>
</comment>
<protein>
    <submittedName>
        <fullName evidence="6">GTPase IMAP family member 1</fullName>
    </submittedName>
</protein>
<reference evidence="7" key="1">
    <citation type="journal article" date="2013" name="Nat. Genet.">
        <title>The draft genomes of soft-shell turtle and green sea turtle yield insights into the development and evolution of the turtle-specific body plan.</title>
        <authorList>
            <person name="Wang Z."/>
            <person name="Pascual-Anaya J."/>
            <person name="Zadissa A."/>
            <person name="Li W."/>
            <person name="Niimura Y."/>
            <person name="Huang Z."/>
            <person name="Li C."/>
            <person name="White S."/>
            <person name="Xiong Z."/>
            <person name="Fang D."/>
            <person name="Wang B."/>
            <person name="Ming Y."/>
            <person name="Chen Y."/>
            <person name="Zheng Y."/>
            <person name="Kuraku S."/>
            <person name="Pignatelli M."/>
            <person name="Herrero J."/>
            <person name="Beal K."/>
            <person name="Nozawa M."/>
            <person name="Li Q."/>
            <person name="Wang J."/>
            <person name="Zhang H."/>
            <person name="Yu L."/>
            <person name="Shigenobu S."/>
            <person name="Wang J."/>
            <person name="Liu J."/>
            <person name="Flicek P."/>
            <person name="Searle S."/>
            <person name="Wang J."/>
            <person name="Kuratani S."/>
            <person name="Yin Y."/>
            <person name="Aken B."/>
            <person name="Zhang G."/>
            <person name="Irie N."/>
        </authorList>
    </citation>
    <scope>NUCLEOTIDE SEQUENCE [LARGE SCALE GENOMIC DNA]</scope>
</reference>
<dbReference type="PANTHER" id="PTHR10903:SF170">
    <property type="entry name" value="GTPASE IMAP FAMILY MEMBER 7"/>
    <property type="match status" value="1"/>
</dbReference>
<dbReference type="InterPro" id="IPR006703">
    <property type="entry name" value="G_AIG1"/>
</dbReference>
<dbReference type="InterPro" id="IPR045058">
    <property type="entry name" value="GIMA/IAN/Toc"/>
</dbReference>
<evidence type="ECO:0000256" key="2">
    <source>
        <dbReference type="ARBA" id="ARBA00022741"/>
    </source>
</evidence>
<accession>M7BNI9</accession>
<dbReference type="Proteomes" id="UP000031443">
    <property type="component" value="Unassembled WGS sequence"/>
</dbReference>
<dbReference type="Pfam" id="PF04548">
    <property type="entry name" value="AIG1"/>
    <property type="match status" value="1"/>
</dbReference>
<dbReference type="PANTHER" id="PTHR10903">
    <property type="entry name" value="GTPASE, IMAP FAMILY MEMBER-RELATED"/>
    <property type="match status" value="1"/>
</dbReference>
<keyword evidence="4" id="KW-0175">Coiled coil</keyword>
<feature type="domain" description="AIG1-type G" evidence="5">
    <location>
        <begin position="1"/>
        <end position="111"/>
    </location>
</feature>
<evidence type="ECO:0000259" key="5">
    <source>
        <dbReference type="PROSITE" id="PS51720"/>
    </source>
</evidence>
<keyword evidence="2" id="KW-0547">Nucleotide-binding</keyword>
<evidence type="ECO:0000256" key="3">
    <source>
        <dbReference type="ARBA" id="ARBA00023134"/>
    </source>
</evidence>
<evidence type="ECO:0000256" key="1">
    <source>
        <dbReference type="ARBA" id="ARBA00008535"/>
    </source>
</evidence>
<dbReference type="AlphaFoldDB" id="M7BNI9"/>
<evidence type="ECO:0000313" key="6">
    <source>
        <dbReference type="EMBL" id="EMP39461.1"/>
    </source>
</evidence>
<keyword evidence="3" id="KW-0342">GTP-binding</keyword>
<evidence type="ECO:0000313" key="7">
    <source>
        <dbReference type="Proteomes" id="UP000031443"/>
    </source>
</evidence>
<dbReference type="InterPro" id="IPR027417">
    <property type="entry name" value="P-loop_NTPase"/>
</dbReference>